<sequence length="52" mass="5574">MKVFCSFSLLLRLAFWVAGSALVAGLLLGHQQEPAPVERVTPVAAAHGEEVR</sequence>
<dbReference type="RefSeq" id="WP_323322283.1">
    <property type="nucleotide sequence ID" value="NZ_JAYFSI010000001.1"/>
</dbReference>
<dbReference type="Proteomes" id="UP001304298">
    <property type="component" value="Unassembled WGS sequence"/>
</dbReference>
<proteinExistence type="predicted"/>
<evidence type="ECO:0000313" key="2">
    <source>
        <dbReference type="Proteomes" id="UP001304298"/>
    </source>
</evidence>
<evidence type="ECO:0000313" key="1">
    <source>
        <dbReference type="EMBL" id="MEA5357916.1"/>
    </source>
</evidence>
<name>A0ABU5QVH3_9PSEU</name>
<comment type="caution">
    <text evidence="1">The sequence shown here is derived from an EMBL/GenBank/DDBJ whole genome shotgun (WGS) entry which is preliminary data.</text>
</comment>
<gene>
    <name evidence="1" type="ORF">VA596_00095</name>
</gene>
<accession>A0ABU5QVH3</accession>
<keyword evidence="2" id="KW-1185">Reference proteome</keyword>
<protein>
    <submittedName>
        <fullName evidence="1">Uncharacterized protein</fullName>
    </submittedName>
</protein>
<reference evidence="1 2" key="1">
    <citation type="submission" date="2023-12" db="EMBL/GenBank/DDBJ databases">
        <title>Amycolatopsis sp. V23-08.</title>
        <authorList>
            <person name="Somphong A."/>
        </authorList>
    </citation>
    <scope>NUCLEOTIDE SEQUENCE [LARGE SCALE GENOMIC DNA]</scope>
    <source>
        <strain evidence="1 2">V23-08</strain>
    </source>
</reference>
<dbReference type="EMBL" id="JAYFSI010000001">
    <property type="protein sequence ID" value="MEA5357916.1"/>
    <property type="molecule type" value="Genomic_DNA"/>
</dbReference>
<organism evidence="1 2">
    <name type="scientific">Amycolatopsis heterodermiae</name>
    <dbReference type="NCBI Taxonomy" id="3110235"/>
    <lineage>
        <taxon>Bacteria</taxon>
        <taxon>Bacillati</taxon>
        <taxon>Actinomycetota</taxon>
        <taxon>Actinomycetes</taxon>
        <taxon>Pseudonocardiales</taxon>
        <taxon>Pseudonocardiaceae</taxon>
        <taxon>Amycolatopsis</taxon>
    </lineage>
</organism>